<dbReference type="InterPro" id="IPR015797">
    <property type="entry name" value="NUDIX_hydrolase-like_dom_sf"/>
</dbReference>
<dbReference type="eggNOG" id="COG1051">
    <property type="taxonomic scope" value="Bacteria"/>
</dbReference>
<evidence type="ECO:0000259" key="3">
    <source>
        <dbReference type="Pfam" id="PF00293"/>
    </source>
</evidence>
<feature type="domain" description="Nudix hydrolase" evidence="3">
    <location>
        <begin position="2"/>
        <end position="70"/>
    </location>
</feature>
<proteinExistence type="predicted"/>
<dbReference type="SUPFAM" id="SSF55811">
    <property type="entry name" value="Nudix"/>
    <property type="match status" value="1"/>
</dbReference>
<dbReference type="AlphaFoldDB" id="W7YHJ1"/>
<dbReference type="Proteomes" id="UP000019364">
    <property type="component" value="Unassembled WGS sequence"/>
</dbReference>
<comment type="caution">
    <text evidence="4">The sequence shown here is derived from an EMBL/GenBank/DDBJ whole genome shotgun (WGS) entry which is preliminary data.</text>
</comment>
<dbReference type="GO" id="GO:0016787">
    <property type="term" value="F:hydrolase activity"/>
    <property type="evidence" value="ECO:0007669"/>
    <property type="project" value="UniProtKB-KW"/>
</dbReference>
<evidence type="ECO:0000256" key="2">
    <source>
        <dbReference type="ARBA" id="ARBA00022801"/>
    </source>
</evidence>
<comment type="cofactor">
    <cofactor evidence="1">
        <name>Mg(2+)</name>
        <dbReference type="ChEBI" id="CHEBI:18420"/>
    </cofactor>
</comment>
<dbReference type="PANTHER" id="PTHR43046">
    <property type="entry name" value="GDP-MANNOSE MANNOSYL HYDROLASE"/>
    <property type="match status" value="1"/>
</dbReference>
<keyword evidence="5" id="KW-1185">Reference proteome</keyword>
<organism evidence="4 5">
    <name type="scientific">Paenibacillus pini JCM 16418</name>
    <dbReference type="NCBI Taxonomy" id="1236976"/>
    <lineage>
        <taxon>Bacteria</taxon>
        <taxon>Bacillati</taxon>
        <taxon>Bacillota</taxon>
        <taxon>Bacilli</taxon>
        <taxon>Bacillales</taxon>
        <taxon>Paenibacillaceae</taxon>
        <taxon>Paenibacillus</taxon>
    </lineage>
</organism>
<keyword evidence="2" id="KW-0378">Hydrolase</keyword>
<gene>
    <name evidence="4" type="ORF">JCM16418_1950</name>
</gene>
<evidence type="ECO:0000256" key="1">
    <source>
        <dbReference type="ARBA" id="ARBA00001946"/>
    </source>
</evidence>
<dbReference type="PANTHER" id="PTHR43046:SF2">
    <property type="entry name" value="8-OXO-DGTP DIPHOSPHATASE-RELATED"/>
    <property type="match status" value="1"/>
</dbReference>
<protein>
    <recommendedName>
        <fullName evidence="3">Nudix hydrolase domain-containing protein</fullName>
    </recommendedName>
</protein>
<reference evidence="4 5" key="1">
    <citation type="journal article" date="2014" name="Genome Announc.">
        <title>Draft Genome Sequence of Paenibacillus pini JCM 16418T, Isolated from the Rhizosphere of Pine Tree.</title>
        <authorList>
            <person name="Yuki M."/>
            <person name="Oshima K."/>
            <person name="Suda W."/>
            <person name="Oshida Y."/>
            <person name="Kitamura K."/>
            <person name="Iida Y."/>
            <person name="Hattori M."/>
            <person name="Ohkuma M."/>
        </authorList>
    </citation>
    <scope>NUCLEOTIDE SEQUENCE [LARGE SCALE GENOMIC DNA]</scope>
    <source>
        <strain evidence="4 5">JCM 16418</strain>
    </source>
</reference>
<accession>W7YHJ1</accession>
<name>W7YHJ1_9BACL</name>
<evidence type="ECO:0000313" key="5">
    <source>
        <dbReference type="Proteomes" id="UP000019364"/>
    </source>
</evidence>
<evidence type="ECO:0000313" key="4">
    <source>
        <dbReference type="EMBL" id="GAF07917.1"/>
    </source>
</evidence>
<dbReference type="STRING" id="1236976.JCM16418_1950"/>
<dbReference type="Gene3D" id="3.90.79.10">
    <property type="entry name" value="Nucleoside Triphosphate Pyrophosphohydrolase"/>
    <property type="match status" value="1"/>
</dbReference>
<dbReference type="Pfam" id="PF00293">
    <property type="entry name" value="NUDIX"/>
    <property type="match status" value="1"/>
</dbReference>
<dbReference type="InterPro" id="IPR000086">
    <property type="entry name" value="NUDIX_hydrolase_dom"/>
</dbReference>
<sequence>MGKLNPSESLEEAARRELWEETALTAKDIRLMHMFSGPNFKRVHENGDEEFMVIALYEAKGLHSELAPKAHANGALRFYVTDQLPDFAPLSELLMKEICDILPKL</sequence>
<dbReference type="EMBL" id="BAVZ01000004">
    <property type="protein sequence ID" value="GAF07917.1"/>
    <property type="molecule type" value="Genomic_DNA"/>
</dbReference>